<gene>
    <name evidence="3" type="primary">LOC111481312</name>
</gene>
<keyword evidence="2" id="KW-1185">Reference proteome</keyword>
<dbReference type="PANTHER" id="PTHR35494:SF1">
    <property type="entry name" value="NAD(P)H-QUINONE OXIDOREDUCTASE SUBUNIT S, CHLOROPLASTIC"/>
    <property type="match status" value="1"/>
</dbReference>
<dbReference type="Pfam" id="PF11623">
    <property type="entry name" value="NdhS"/>
    <property type="match status" value="1"/>
</dbReference>
<feature type="region of interest" description="Disordered" evidence="1">
    <location>
        <begin position="213"/>
        <end position="238"/>
    </location>
</feature>
<protein>
    <submittedName>
        <fullName evidence="3">NAD(P)H-quinone oxidoreductase subunit S, chloroplastic</fullName>
    </submittedName>
</protein>
<dbReference type="RefSeq" id="XP_022982522.1">
    <property type="nucleotide sequence ID" value="XM_023126754.1"/>
</dbReference>
<dbReference type="Gene3D" id="2.30.30.140">
    <property type="match status" value="1"/>
</dbReference>
<name>A0A6J1IWU0_CUCMA</name>
<dbReference type="InterPro" id="IPR021659">
    <property type="entry name" value="NdhS"/>
</dbReference>
<organism evidence="2 3">
    <name type="scientific">Cucurbita maxima</name>
    <name type="common">Pumpkin</name>
    <name type="synonym">Winter squash</name>
    <dbReference type="NCBI Taxonomy" id="3661"/>
    <lineage>
        <taxon>Eukaryota</taxon>
        <taxon>Viridiplantae</taxon>
        <taxon>Streptophyta</taxon>
        <taxon>Embryophyta</taxon>
        <taxon>Tracheophyta</taxon>
        <taxon>Spermatophyta</taxon>
        <taxon>Magnoliopsida</taxon>
        <taxon>eudicotyledons</taxon>
        <taxon>Gunneridae</taxon>
        <taxon>Pentapetalae</taxon>
        <taxon>rosids</taxon>
        <taxon>fabids</taxon>
        <taxon>Cucurbitales</taxon>
        <taxon>Cucurbitaceae</taxon>
        <taxon>Cucurbiteae</taxon>
        <taxon>Cucurbita</taxon>
    </lineage>
</organism>
<reference evidence="3" key="1">
    <citation type="submission" date="2025-08" db="UniProtKB">
        <authorList>
            <consortium name="RefSeq"/>
        </authorList>
    </citation>
    <scope>IDENTIFICATION</scope>
    <source>
        <tissue evidence="3">Young leaves</tissue>
    </source>
</reference>
<accession>A0A6J1IWU0</accession>
<dbReference type="OrthoDB" id="2015351at2759"/>
<dbReference type="Proteomes" id="UP000504608">
    <property type="component" value="Unplaced"/>
</dbReference>
<sequence length="238" mass="26161">MASSISLPSPQSPLLKSTFLGRTTRRFHLHRQFPLPRRASPSHHTFRPSAAFDLAQLLGGRGLCNGEKGLKEELKRNVVEETIGAEIPETTEKLAVDKVPEDGFDKELMGLTGGFPGGEKGLRKFITENPPPPPPKPSASKSVEIGAIPSSQKPKPPDLPLLLPGMIAIVKNPNSPYYMYCGIVQRITDGKAGVLFEGGNWDRLITFRLEELERREKGPPMKNPRSAVLEPLLQKDSQ</sequence>
<feature type="region of interest" description="Disordered" evidence="1">
    <location>
        <begin position="123"/>
        <end position="142"/>
    </location>
</feature>
<evidence type="ECO:0000256" key="1">
    <source>
        <dbReference type="SAM" id="MobiDB-lite"/>
    </source>
</evidence>
<evidence type="ECO:0000313" key="2">
    <source>
        <dbReference type="Proteomes" id="UP000504608"/>
    </source>
</evidence>
<dbReference type="GO" id="GO:0009767">
    <property type="term" value="P:photosynthetic electron transport chain"/>
    <property type="evidence" value="ECO:0007669"/>
    <property type="project" value="InterPro"/>
</dbReference>
<dbReference type="PANTHER" id="PTHR35494">
    <property type="entry name" value="NAD(P)H-QUINONE OXIDOREDUCTASE SUBUNIT S, CHLOROPLASTIC"/>
    <property type="match status" value="1"/>
</dbReference>
<dbReference type="KEGG" id="cmax:111481312"/>
<proteinExistence type="predicted"/>
<dbReference type="GeneID" id="111481312"/>
<dbReference type="AlphaFoldDB" id="A0A6J1IWU0"/>
<evidence type="ECO:0000313" key="3">
    <source>
        <dbReference type="RefSeq" id="XP_022982522.1"/>
    </source>
</evidence>